<dbReference type="OrthoDB" id="1683520at2759"/>
<evidence type="ECO:0000256" key="6">
    <source>
        <dbReference type="ARBA" id="ARBA00022963"/>
    </source>
</evidence>
<keyword evidence="5" id="KW-0378">Hydrolase</keyword>
<evidence type="ECO:0000256" key="8">
    <source>
        <dbReference type="SAM" id="SignalP"/>
    </source>
</evidence>
<dbReference type="GO" id="GO:0016042">
    <property type="term" value="P:lipid catabolic process"/>
    <property type="evidence" value="ECO:0007669"/>
    <property type="project" value="UniProtKB-KW"/>
</dbReference>
<evidence type="ECO:0000256" key="5">
    <source>
        <dbReference type="ARBA" id="ARBA00022801"/>
    </source>
</evidence>
<dbReference type="InterPro" id="IPR035669">
    <property type="entry name" value="SGNH_plant_lipase-like"/>
</dbReference>
<organism evidence="9 10">
    <name type="scientific">Cajanus cajan</name>
    <name type="common">Pigeon pea</name>
    <name type="synonym">Cajanus indicus</name>
    <dbReference type="NCBI Taxonomy" id="3821"/>
    <lineage>
        <taxon>Eukaryota</taxon>
        <taxon>Viridiplantae</taxon>
        <taxon>Streptophyta</taxon>
        <taxon>Embryophyta</taxon>
        <taxon>Tracheophyta</taxon>
        <taxon>Spermatophyta</taxon>
        <taxon>Magnoliopsida</taxon>
        <taxon>eudicotyledons</taxon>
        <taxon>Gunneridae</taxon>
        <taxon>Pentapetalae</taxon>
        <taxon>rosids</taxon>
        <taxon>fabids</taxon>
        <taxon>Fabales</taxon>
        <taxon>Fabaceae</taxon>
        <taxon>Papilionoideae</taxon>
        <taxon>50 kb inversion clade</taxon>
        <taxon>NPAAA clade</taxon>
        <taxon>indigoferoid/millettioid clade</taxon>
        <taxon>Phaseoleae</taxon>
        <taxon>Cajanus</taxon>
    </lineage>
</organism>
<dbReference type="InterPro" id="IPR001087">
    <property type="entry name" value="GDSL"/>
</dbReference>
<dbReference type="Proteomes" id="UP000075243">
    <property type="component" value="Unassembled WGS sequence"/>
</dbReference>
<dbReference type="InterPro" id="IPR036514">
    <property type="entry name" value="SGNH_hydro_sf"/>
</dbReference>
<keyword evidence="6" id="KW-0442">Lipid degradation</keyword>
<comment type="subcellular location">
    <subcellularLocation>
        <location evidence="1">Secreted</location>
    </subcellularLocation>
</comment>
<dbReference type="GO" id="GO:0016788">
    <property type="term" value="F:hydrolase activity, acting on ester bonds"/>
    <property type="evidence" value="ECO:0007669"/>
    <property type="project" value="InterPro"/>
</dbReference>
<feature type="chain" id="PRO_5007587655" evidence="8">
    <location>
        <begin position="24"/>
        <end position="346"/>
    </location>
</feature>
<gene>
    <name evidence="9" type="ORF">KK1_042521</name>
</gene>
<dbReference type="PANTHER" id="PTHR45650:SF75">
    <property type="entry name" value="GDSL-LIKE LIPASE_ACYLHYDROLASE"/>
    <property type="match status" value="1"/>
</dbReference>
<dbReference type="Pfam" id="PF00657">
    <property type="entry name" value="Lipase_GDSL"/>
    <property type="match status" value="1"/>
</dbReference>
<keyword evidence="7" id="KW-0443">Lipid metabolism</keyword>
<evidence type="ECO:0000256" key="7">
    <source>
        <dbReference type="ARBA" id="ARBA00023098"/>
    </source>
</evidence>
<dbReference type="Gene3D" id="3.40.50.1110">
    <property type="entry name" value="SGNH hydrolase"/>
    <property type="match status" value="1"/>
</dbReference>
<keyword evidence="4 8" id="KW-0732">Signal</keyword>
<evidence type="ECO:0000256" key="2">
    <source>
        <dbReference type="ARBA" id="ARBA00008668"/>
    </source>
</evidence>
<name>A0A151R1P7_CAJCA</name>
<dbReference type="AlphaFoldDB" id="A0A151R1P7"/>
<sequence>MAIETKPWLVLSLLLLAANCVDGESQLPCVFIFGDSLSDSGNNNNLPTFAKSNYLPYGIDFPNGPTGRFTNGRTSIDFATELLGFEKFIPPFANTRGFDIQKGVNYASGSAGIRPETGTHMGADIYLGAQVKNHEVIYSKIAEKLGGSEKAKLYLSKCLYYMNIGSNDFINNYFLPNFYPTSRIYTPLQYVHLLIDQYAGHIQDLREVGARKFVIVGLSLIGCTPSALSRYKTHGSCVKELNDASILFNNKLKSLVDRFNINFFAHSIFIFINNTVVNPGTLPGLDVLDAPCCLSGENGQCIPDKIPCKNVDAHLFWDQFHTTQAVNQFTAKSLYNDIKLLIVHHG</sequence>
<evidence type="ECO:0000313" key="10">
    <source>
        <dbReference type="Proteomes" id="UP000075243"/>
    </source>
</evidence>
<dbReference type="EMBL" id="KQ484226">
    <property type="protein sequence ID" value="KYP36375.1"/>
    <property type="molecule type" value="Genomic_DNA"/>
</dbReference>
<accession>A0A151R1P7</accession>
<evidence type="ECO:0000256" key="3">
    <source>
        <dbReference type="ARBA" id="ARBA00022525"/>
    </source>
</evidence>
<dbReference type="OMA" id="HEVIYSK"/>
<feature type="signal peptide" evidence="8">
    <location>
        <begin position="1"/>
        <end position="23"/>
    </location>
</feature>
<dbReference type="InterPro" id="IPR051238">
    <property type="entry name" value="GDSL_esterase/lipase"/>
</dbReference>
<dbReference type="CDD" id="cd01837">
    <property type="entry name" value="SGNH_plant_lipase_like"/>
    <property type="match status" value="1"/>
</dbReference>
<evidence type="ECO:0000313" key="9">
    <source>
        <dbReference type="EMBL" id="KYP36375.1"/>
    </source>
</evidence>
<proteinExistence type="inferred from homology"/>
<keyword evidence="3" id="KW-0964">Secreted</keyword>
<evidence type="ECO:0000256" key="1">
    <source>
        <dbReference type="ARBA" id="ARBA00004613"/>
    </source>
</evidence>
<evidence type="ECO:0000256" key="4">
    <source>
        <dbReference type="ARBA" id="ARBA00022729"/>
    </source>
</evidence>
<dbReference type="GO" id="GO:0005576">
    <property type="term" value="C:extracellular region"/>
    <property type="evidence" value="ECO:0007669"/>
    <property type="project" value="UniProtKB-SubCell"/>
</dbReference>
<dbReference type="Gramene" id="C.cajan_39417.t">
    <property type="protein sequence ID" value="C.cajan_39417.t"/>
    <property type="gene ID" value="C.cajan_39417"/>
</dbReference>
<dbReference type="PANTHER" id="PTHR45650">
    <property type="entry name" value="GDSL-LIKE LIPASE/ACYLHYDROLASE-RELATED"/>
    <property type="match status" value="1"/>
</dbReference>
<comment type="similarity">
    <text evidence="2">Belongs to the 'GDSL' lipolytic enzyme family.</text>
</comment>
<keyword evidence="10" id="KW-1185">Reference proteome</keyword>
<reference evidence="9" key="1">
    <citation type="journal article" date="2012" name="Nat. Biotechnol.">
        <title>Draft genome sequence of pigeonpea (Cajanus cajan), an orphan legume crop of resource-poor farmers.</title>
        <authorList>
            <person name="Varshney R.K."/>
            <person name="Chen W."/>
            <person name="Li Y."/>
            <person name="Bharti A.K."/>
            <person name="Saxena R.K."/>
            <person name="Schlueter J.A."/>
            <person name="Donoghue M.T."/>
            <person name="Azam S."/>
            <person name="Fan G."/>
            <person name="Whaley A.M."/>
            <person name="Farmer A.D."/>
            <person name="Sheridan J."/>
            <person name="Iwata A."/>
            <person name="Tuteja R."/>
            <person name="Penmetsa R.V."/>
            <person name="Wu W."/>
            <person name="Upadhyaya H.D."/>
            <person name="Yang S.P."/>
            <person name="Shah T."/>
            <person name="Saxena K.B."/>
            <person name="Michael T."/>
            <person name="McCombie W.R."/>
            <person name="Yang B."/>
            <person name="Zhang G."/>
            <person name="Yang H."/>
            <person name="Wang J."/>
            <person name="Spillane C."/>
            <person name="Cook D.R."/>
            <person name="May G.D."/>
            <person name="Xu X."/>
            <person name="Jackson S.A."/>
        </authorList>
    </citation>
    <scope>NUCLEOTIDE SEQUENCE [LARGE SCALE GENOMIC DNA]</scope>
</reference>
<protein>
    <submittedName>
        <fullName evidence="9">GDSL esterase/lipase At1g29670 family</fullName>
    </submittedName>
</protein>